<reference evidence="2 3" key="1">
    <citation type="journal article" date="2024" name="Plant Biotechnol. J.">
        <title>Dendrobium thyrsiflorum genome and its molecular insights into genes involved in important horticultural traits.</title>
        <authorList>
            <person name="Chen B."/>
            <person name="Wang J.Y."/>
            <person name="Zheng P.J."/>
            <person name="Li K.L."/>
            <person name="Liang Y.M."/>
            <person name="Chen X.F."/>
            <person name="Zhang C."/>
            <person name="Zhao X."/>
            <person name="He X."/>
            <person name="Zhang G.Q."/>
            <person name="Liu Z.J."/>
            <person name="Xu Q."/>
        </authorList>
    </citation>
    <scope>NUCLEOTIDE SEQUENCE [LARGE SCALE GENOMIC DNA]</scope>
    <source>
        <strain evidence="2">GZMU011</strain>
    </source>
</reference>
<organism evidence="2 3">
    <name type="scientific">Dendrobium thyrsiflorum</name>
    <name type="common">Pinecone-like raceme dendrobium</name>
    <name type="synonym">Orchid</name>
    <dbReference type="NCBI Taxonomy" id="117978"/>
    <lineage>
        <taxon>Eukaryota</taxon>
        <taxon>Viridiplantae</taxon>
        <taxon>Streptophyta</taxon>
        <taxon>Embryophyta</taxon>
        <taxon>Tracheophyta</taxon>
        <taxon>Spermatophyta</taxon>
        <taxon>Magnoliopsida</taxon>
        <taxon>Liliopsida</taxon>
        <taxon>Asparagales</taxon>
        <taxon>Orchidaceae</taxon>
        <taxon>Epidendroideae</taxon>
        <taxon>Malaxideae</taxon>
        <taxon>Dendrobiinae</taxon>
        <taxon>Dendrobium</taxon>
    </lineage>
</organism>
<accession>A0ABD0UDY7</accession>
<feature type="region of interest" description="Disordered" evidence="1">
    <location>
        <begin position="100"/>
        <end position="126"/>
    </location>
</feature>
<dbReference type="AlphaFoldDB" id="A0ABD0UDY7"/>
<feature type="compositionally biased region" description="Basic and acidic residues" evidence="1">
    <location>
        <begin position="105"/>
        <end position="117"/>
    </location>
</feature>
<proteinExistence type="predicted"/>
<protein>
    <submittedName>
        <fullName evidence="2">Uncharacterized protein</fullName>
    </submittedName>
</protein>
<comment type="caution">
    <text evidence="2">The sequence shown here is derived from an EMBL/GenBank/DDBJ whole genome shotgun (WGS) entry which is preliminary data.</text>
</comment>
<sequence length="191" mass="21406">MSCPYAAKEDQEVLYERIIGSHIRKATRFIHLIKYSKSFWDPLFETECINDAIANCHIWIAPFFSHSSKKLHRCAKLSRLGQRIDESAICEEIRSEEVSEEDSECPAKREPPAEHQSEPGCPRTIQGEAGRPAILIVLQNLIAMTTIMSSYGNLLTNAQAIAFQAAVLGRNTEAHGKDILQNSNHGETENI</sequence>
<evidence type="ECO:0000313" key="3">
    <source>
        <dbReference type="Proteomes" id="UP001552299"/>
    </source>
</evidence>
<dbReference type="Proteomes" id="UP001552299">
    <property type="component" value="Unassembled WGS sequence"/>
</dbReference>
<evidence type="ECO:0000313" key="2">
    <source>
        <dbReference type="EMBL" id="KAL0908602.1"/>
    </source>
</evidence>
<dbReference type="EMBL" id="JANQDX010000017">
    <property type="protein sequence ID" value="KAL0908602.1"/>
    <property type="molecule type" value="Genomic_DNA"/>
</dbReference>
<name>A0ABD0UDY7_DENTH</name>
<gene>
    <name evidence="2" type="ORF">M5K25_023104</name>
</gene>
<keyword evidence="3" id="KW-1185">Reference proteome</keyword>
<evidence type="ECO:0000256" key="1">
    <source>
        <dbReference type="SAM" id="MobiDB-lite"/>
    </source>
</evidence>